<feature type="compositionally biased region" description="Basic and acidic residues" evidence="1">
    <location>
        <begin position="1"/>
        <end position="11"/>
    </location>
</feature>
<gene>
    <name evidence="2" type="ORF">HEK616_33410</name>
</gene>
<organism evidence="2 3">
    <name type="scientific">Streptomyces nigrescens</name>
    <dbReference type="NCBI Taxonomy" id="1920"/>
    <lineage>
        <taxon>Bacteria</taxon>
        <taxon>Bacillati</taxon>
        <taxon>Actinomycetota</taxon>
        <taxon>Actinomycetes</taxon>
        <taxon>Kitasatosporales</taxon>
        <taxon>Streptomycetaceae</taxon>
        <taxon>Streptomyces</taxon>
    </lineage>
</organism>
<dbReference type="RefSeq" id="WP_261953692.1">
    <property type="nucleotide sequence ID" value="NZ_AP026073.1"/>
</dbReference>
<dbReference type="EMBL" id="AP026073">
    <property type="protein sequence ID" value="BDM69854.1"/>
    <property type="molecule type" value="Genomic_DNA"/>
</dbReference>
<protein>
    <submittedName>
        <fullName evidence="2">Uncharacterized protein</fullName>
    </submittedName>
</protein>
<sequence length="63" mass="6581">MCERGDPDGTRISDNSGSGLLPEDLVPEFEDNQVGAPLRCAGNAPTLRQSGNTVNGPHTGQCK</sequence>
<feature type="compositionally biased region" description="Polar residues" evidence="1">
    <location>
        <begin position="46"/>
        <end position="63"/>
    </location>
</feature>
<evidence type="ECO:0000313" key="2">
    <source>
        <dbReference type="EMBL" id="BDM69854.1"/>
    </source>
</evidence>
<evidence type="ECO:0000313" key="3">
    <source>
        <dbReference type="Proteomes" id="UP001059597"/>
    </source>
</evidence>
<evidence type="ECO:0000256" key="1">
    <source>
        <dbReference type="SAM" id="MobiDB-lite"/>
    </source>
</evidence>
<proteinExistence type="predicted"/>
<name>A0ABM7ZTZ1_STRNI</name>
<feature type="region of interest" description="Disordered" evidence="1">
    <location>
        <begin position="1"/>
        <end position="63"/>
    </location>
</feature>
<keyword evidence="3" id="KW-1185">Reference proteome</keyword>
<reference evidence="2" key="1">
    <citation type="submission" date="2022-06" db="EMBL/GenBank/DDBJ databases">
        <title>Complete genome sequence of Streptomyces nigrescens HEK616.</title>
        <authorList>
            <person name="Asamizu S."/>
            <person name="Onaka H."/>
        </authorList>
    </citation>
    <scope>NUCLEOTIDE SEQUENCE</scope>
    <source>
        <strain evidence="2">HEK616</strain>
    </source>
</reference>
<accession>A0ABM7ZTZ1</accession>
<dbReference type="Proteomes" id="UP001059597">
    <property type="component" value="Chromosome"/>
</dbReference>